<dbReference type="OrthoDB" id="159229at2759"/>
<feature type="signal peptide" evidence="1">
    <location>
        <begin position="1"/>
        <end position="28"/>
    </location>
</feature>
<dbReference type="AlphaFoldDB" id="A0A1E7FN26"/>
<dbReference type="GO" id="GO:0046872">
    <property type="term" value="F:metal ion binding"/>
    <property type="evidence" value="ECO:0007669"/>
    <property type="project" value="InterPro"/>
</dbReference>
<protein>
    <submittedName>
        <fullName evidence="2">Putative copper-zinc superoxide dismutase</fullName>
    </submittedName>
</protein>
<dbReference type="InParanoid" id="A0A1E7FN26"/>
<organism evidence="2 3">
    <name type="scientific">Fragilariopsis cylindrus CCMP1102</name>
    <dbReference type="NCBI Taxonomy" id="635003"/>
    <lineage>
        <taxon>Eukaryota</taxon>
        <taxon>Sar</taxon>
        <taxon>Stramenopiles</taxon>
        <taxon>Ochrophyta</taxon>
        <taxon>Bacillariophyta</taxon>
        <taxon>Bacillariophyceae</taxon>
        <taxon>Bacillariophycidae</taxon>
        <taxon>Bacillariales</taxon>
        <taxon>Bacillariaceae</taxon>
        <taxon>Fragilariopsis</taxon>
    </lineage>
</organism>
<evidence type="ECO:0000256" key="1">
    <source>
        <dbReference type="SAM" id="SignalP"/>
    </source>
</evidence>
<evidence type="ECO:0000313" key="3">
    <source>
        <dbReference type="Proteomes" id="UP000095751"/>
    </source>
</evidence>
<sequence length="236" mass="25960">MKFSTTTITTFALVAISGLCTIPSSVEAFPFNSGYGNDEVELKAEIDSAIFKGTVTVTQKQRKGKAKQITDAKWVIDIDRIDDDICINACRNAVDPPCTVAETKLNWHVHERAIPEDGSCGDTGGHWDPTFGCGGASQYQGEGDWCELLVNATLPSPFPSAITGRVNPQTCEPKEDITKCEMGDLSSKMKQVRIRRGTQRFYDEYISNLDNIKDLSIVFHCGKPRVACGNFVLIEE</sequence>
<name>A0A1E7FN26_9STRA</name>
<dbReference type="Proteomes" id="UP000095751">
    <property type="component" value="Unassembled WGS sequence"/>
</dbReference>
<gene>
    <name evidence="2" type="primary">SOD_1</name>
    <name evidence="2" type="ORF">FRACYDRAFT_235627</name>
</gene>
<reference evidence="2 3" key="1">
    <citation type="submission" date="2016-09" db="EMBL/GenBank/DDBJ databases">
        <title>Extensive genetic diversity and differential bi-allelic expression allows diatom success in the polar Southern Ocean.</title>
        <authorList>
            <consortium name="DOE Joint Genome Institute"/>
            <person name="Mock T."/>
            <person name="Otillar R.P."/>
            <person name="Strauss J."/>
            <person name="Dupont C."/>
            <person name="Frickenhaus S."/>
            <person name="Maumus F."/>
            <person name="Mcmullan M."/>
            <person name="Sanges R."/>
            <person name="Schmutz J."/>
            <person name="Toseland A."/>
            <person name="Valas R."/>
            <person name="Veluchamy A."/>
            <person name="Ward B.J."/>
            <person name="Allen A."/>
            <person name="Barry K."/>
            <person name="Falciatore A."/>
            <person name="Ferrante M."/>
            <person name="Fortunato A.E."/>
            <person name="Gloeckner G."/>
            <person name="Gruber A."/>
            <person name="Hipkin R."/>
            <person name="Janech M."/>
            <person name="Kroth P."/>
            <person name="Leese F."/>
            <person name="Lindquist E."/>
            <person name="Lyon B.R."/>
            <person name="Martin J."/>
            <person name="Mayer C."/>
            <person name="Parker M."/>
            <person name="Quesneville H."/>
            <person name="Raymond J."/>
            <person name="Uhlig C."/>
            <person name="Valentin K.U."/>
            <person name="Worden A.Z."/>
            <person name="Armbrust E.V."/>
            <person name="Bowler C."/>
            <person name="Green B."/>
            <person name="Moulton V."/>
            <person name="Van Oosterhout C."/>
            <person name="Grigoriev I."/>
        </authorList>
    </citation>
    <scope>NUCLEOTIDE SEQUENCE [LARGE SCALE GENOMIC DNA]</scope>
    <source>
        <strain evidence="2 3">CCMP1102</strain>
    </source>
</reference>
<keyword evidence="3" id="KW-1185">Reference proteome</keyword>
<evidence type="ECO:0000313" key="2">
    <source>
        <dbReference type="EMBL" id="OEU19569.1"/>
    </source>
</evidence>
<dbReference type="EMBL" id="KV784355">
    <property type="protein sequence ID" value="OEU19569.1"/>
    <property type="molecule type" value="Genomic_DNA"/>
</dbReference>
<dbReference type="GO" id="GO:0006801">
    <property type="term" value="P:superoxide metabolic process"/>
    <property type="evidence" value="ECO:0007669"/>
    <property type="project" value="InterPro"/>
</dbReference>
<proteinExistence type="predicted"/>
<dbReference type="SUPFAM" id="SSF49329">
    <property type="entry name" value="Cu,Zn superoxide dismutase-like"/>
    <property type="match status" value="1"/>
</dbReference>
<dbReference type="InterPro" id="IPR036423">
    <property type="entry name" value="SOD-like_Cu/Zn_dom_sf"/>
</dbReference>
<accession>A0A1E7FN26</accession>
<feature type="chain" id="PRO_5009193324" evidence="1">
    <location>
        <begin position="29"/>
        <end position="236"/>
    </location>
</feature>
<keyword evidence="1" id="KW-0732">Signal</keyword>
<dbReference type="KEGG" id="fcy:FRACYDRAFT_235627"/>
<dbReference type="Gene3D" id="2.60.40.200">
    <property type="entry name" value="Superoxide dismutase, copper/zinc binding domain"/>
    <property type="match status" value="1"/>
</dbReference>